<feature type="transmembrane region" description="Helical" evidence="2">
    <location>
        <begin position="720"/>
        <end position="739"/>
    </location>
</feature>
<feature type="compositionally biased region" description="Basic and acidic residues" evidence="1">
    <location>
        <begin position="446"/>
        <end position="455"/>
    </location>
</feature>
<feature type="compositionally biased region" description="Polar residues" evidence="1">
    <location>
        <begin position="456"/>
        <end position="467"/>
    </location>
</feature>
<organism evidence="3 4">
    <name type="scientific">Plasmodium chabaudi adami</name>
    <dbReference type="NCBI Taxonomy" id="5826"/>
    <lineage>
        <taxon>Eukaryota</taxon>
        <taxon>Sar</taxon>
        <taxon>Alveolata</taxon>
        <taxon>Apicomplexa</taxon>
        <taxon>Aconoidasida</taxon>
        <taxon>Haemosporida</taxon>
        <taxon>Plasmodiidae</taxon>
        <taxon>Plasmodium</taxon>
        <taxon>Plasmodium (Vinckeia)</taxon>
    </lineage>
</organism>
<reference evidence="3 4" key="1">
    <citation type="submission" date="2016-08" db="EMBL/GenBank/DDBJ databases">
        <authorList>
            <consortium name="Pathogen Informatics"/>
        </authorList>
    </citation>
    <scope>NUCLEOTIDE SEQUENCE [LARGE SCALE GENOMIC DNA]</scope>
    <source>
        <strain evidence="3 4">DK</strain>
    </source>
</reference>
<keyword evidence="2" id="KW-1133">Transmembrane helix</keyword>
<feature type="compositionally biased region" description="Basic and acidic residues" evidence="1">
    <location>
        <begin position="270"/>
        <end position="296"/>
    </location>
</feature>
<dbReference type="Proteomes" id="UP000195879">
    <property type="component" value="Unassembled WGS sequence"/>
</dbReference>
<feature type="compositionally biased region" description="Polar residues" evidence="1">
    <location>
        <begin position="567"/>
        <end position="581"/>
    </location>
</feature>
<feature type="compositionally biased region" description="Polar residues" evidence="1">
    <location>
        <begin position="323"/>
        <end position="333"/>
    </location>
</feature>
<accession>A0A1D3L975</accession>
<evidence type="ECO:0000313" key="4">
    <source>
        <dbReference type="Proteomes" id="UP000195879"/>
    </source>
</evidence>
<feature type="region of interest" description="Disordered" evidence="1">
    <location>
        <begin position="559"/>
        <end position="581"/>
    </location>
</feature>
<dbReference type="EMBL" id="FMIO01000301">
    <property type="protein sequence ID" value="SCL89778.1"/>
    <property type="molecule type" value="Genomic_DNA"/>
</dbReference>
<protein>
    <submittedName>
        <fullName evidence="3">CIR protein</fullName>
    </submittedName>
</protein>
<feature type="compositionally biased region" description="Low complexity" evidence="1">
    <location>
        <begin position="477"/>
        <end position="486"/>
    </location>
</feature>
<dbReference type="Pfam" id="PF06022">
    <property type="entry name" value="Cir_Bir_Yir"/>
    <property type="match status" value="1"/>
</dbReference>
<feature type="compositionally biased region" description="Polar residues" evidence="1">
    <location>
        <begin position="363"/>
        <end position="375"/>
    </location>
</feature>
<feature type="compositionally biased region" description="Polar residues" evidence="1">
    <location>
        <begin position="297"/>
        <end position="309"/>
    </location>
</feature>
<proteinExistence type="predicted"/>
<keyword evidence="2" id="KW-0472">Membrane</keyword>
<feature type="transmembrane region" description="Helical" evidence="2">
    <location>
        <begin position="613"/>
        <end position="636"/>
    </location>
</feature>
<feature type="compositionally biased region" description="Polar residues" evidence="1">
    <location>
        <begin position="436"/>
        <end position="445"/>
    </location>
</feature>
<keyword evidence="2" id="KW-0812">Transmembrane</keyword>
<gene>
    <name evidence="3" type="ORF">PCHDK_000518500</name>
</gene>
<sequence length="747" mass="84960">MDKNVCKLFIDVDKLFTKGSVNETLFNDSYKNFCPKGGCNTNYDRIGALCEYLLEELSKNDDKQKGDNNNVNQNYEYVFMWLAAKFLNITHDVSFSLNDYYEKFIVNQGGNFNCWGKLDNKEYLKDSNLSIMSVFYQLFMNICNVVVENDISKLETKKFMMIDHNYYQIYDLINSQFSSCDPYVQLLINLKNTYDKYRNLAINTISKDEHANIYSLTCSPINNNDNQPNLQFQSNGCKELHEFFRQISRKRKPKRPSKGSKSSSSYSKTKKNETKSNKGELKKITNDAEKNERPQKNTDQSTIKESQPSEPKVPESKAPDIPQNGNTQVQILSRSPEKIQEGSPNNNPVSLDGKDTPKGMGNVSENSVNQSTIPKNISKWDISLPKKPQTQQQNAPLPQFPEPIDKKIPVKPGNKAVDSNDKFPGTGIDPEKSIKQENLPNSTSQHQEENPKTKNTDSPSPQPTDMQKSMDENQKPLDSLSLENSESESSIFETIIDYSVEIIKTYSSIFNSTVNILEDYIQDIVLSKISDIVYKITRYQQIIQTINFPKNQIQAVNDQQKEKVEQSTKSTEGTQVSSDGMSSKLVNGPGNYIMGLNGNINKLLSFNFEGYKVAIMALMAVSIPIVLVIMYKYLYYGCGKTSKKKKMVKKIINSNNEKRRTKKVISPIDGKRTLKTVINPIDGKNTATTVINLIGGKNITMQSIKSSFHQTISLNAYKHIFSNSAPFINLFFLLIFFVYKRKYNSLY</sequence>
<feature type="region of interest" description="Disordered" evidence="1">
    <location>
        <begin position="245"/>
        <end position="486"/>
    </location>
</feature>
<dbReference type="AlphaFoldDB" id="A0A1D3L975"/>
<evidence type="ECO:0000256" key="2">
    <source>
        <dbReference type="SAM" id="Phobius"/>
    </source>
</evidence>
<evidence type="ECO:0000313" key="3">
    <source>
        <dbReference type="EMBL" id="SCL89778.1"/>
    </source>
</evidence>
<dbReference type="InterPro" id="IPR006477">
    <property type="entry name" value="Yir_bir_cir"/>
</dbReference>
<feature type="compositionally biased region" description="Basic residues" evidence="1">
    <location>
        <begin position="247"/>
        <end position="258"/>
    </location>
</feature>
<evidence type="ECO:0000256" key="1">
    <source>
        <dbReference type="SAM" id="MobiDB-lite"/>
    </source>
</evidence>
<name>A0A1D3L975_PLACE</name>